<comment type="caution">
    <text evidence="2">The sequence shown here is derived from an EMBL/GenBank/DDBJ whole genome shotgun (WGS) entry which is preliminary data.</text>
</comment>
<name>A0A699WBH3_TANCI</name>
<feature type="region of interest" description="Disordered" evidence="1">
    <location>
        <begin position="98"/>
        <end position="121"/>
    </location>
</feature>
<accession>A0A699WBH3</accession>
<proteinExistence type="predicted"/>
<feature type="compositionally biased region" description="Low complexity" evidence="1">
    <location>
        <begin position="74"/>
        <end position="83"/>
    </location>
</feature>
<feature type="non-terminal residue" evidence="2">
    <location>
        <position position="121"/>
    </location>
</feature>
<feature type="region of interest" description="Disordered" evidence="1">
    <location>
        <begin position="28"/>
        <end position="83"/>
    </location>
</feature>
<dbReference type="AlphaFoldDB" id="A0A699WBH3"/>
<feature type="region of interest" description="Disordered" evidence="1">
    <location>
        <begin position="1"/>
        <end position="20"/>
    </location>
</feature>
<reference evidence="2" key="1">
    <citation type="journal article" date="2019" name="Sci. Rep.">
        <title>Draft genome of Tanacetum cinerariifolium, the natural source of mosquito coil.</title>
        <authorList>
            <person name="Yamashiro T."/>
            <person name="Shiraishi A."/>
            <person name="Satake H."/>
            <person name="Nakayama K."/>
        </authorList>
    </citation>
    <scope>NUCLEOTIDE SEQUENCE</scope>
</reference>
<evidence type="ECO:0000313" key="2">
    <source>
        <dbReference type="EMBL" id="GFD41734.1"/>
    </source>
</evidence>
<feature type="non-terminal residue" evidence="2">
    <location>
        <position position="1"/>
    </location>
</feature>
<gene>
    <name evidence="2" type="ORF">Tci_913703</name>
</gene>
<evidence type="ECO:0000256" key="1">
    <source>
        <dbReference type="SAM" id="MobiDB-lite"/>
    </source>
</evidence>
<protein>
    <submittedName>
        <fullName evidence="2">Uncharacterized protein</fullName>
    </submittedName>
</protein>
<dbReference type="EMBL" id="BKCJ011558501">
    <property type="protein sequence ID" value="GFD41734.1"/>
    <property type="molecule type" value="Genomic_DNA"/>
</dbReference>
<organism evidence="2">
    <name type="scientific">Tanacetum cinerariifolium</name>
    <name type="common">Dalmatian daisy</name>
    <name type="synonym">Chrysanthemum cinerariifolium</name>
    <dbReference type="NCBI Taxonomy" id="118510"/>
    <lineage>
        <taxon>Eukaryota</taxon>
        <taxon>Viridiplantae</taxon>
        <taxon>Streptophyta</taxon>
        <taxon>Embryophyta</taxon>
        <taxon>Tracheophyta</taxon>
        <taxon>Spermatophyta</taxon>
        <taxon>Magnoliopsida</taxon>
        <taxon>eudicotyledons</taxon>
        <taxon>Gunneridae</taxon>
        <taxon>Pentapetalae</taxon>
        <taxon>asterids</taxon>
        <taxon>campanulids</taxon>
        <taxon>Asterales</taxon>
        <taxon>Asteraceae</taxon>
        <taxon>Asteroideae</taxon>
        <taxon>Anthemideae</taxon>
        <taxon>Anthemidinae</taxon>
        <taxon>Tanacetum</taxon>
    </lineage>
</organism>
<sequence>SARAKQAAQPGATHHAADAPAVDLVVPAASGDAAGNHSGLQFWRTQRRRRLRRRPDTGQLPQPRLPRSGVRQHAGTGAAGNAGVSAVGVSAGLFSRGQGRQESFAVTDPGDRTVLDQLSDS</sequence>